<dbReference type="EMBL" id="FNNC01000003">
    <property type="protein sequence ID" value="SDW57395.1"/>
    <property type="molecule type" value="Genomic_DNA"/>
</dbReference>
<feature type="domain" description="Yip1" evidence="6">
    <location>
        <begin position="12"/>
        <end position="193"/>
    </location>
</feature>
<keyword evidence="4 5" id="KW-0472">Membrane</keyword>
<organism evidence="7 8">
    <name type="scientific">Marinococcus luteus</name>
    <dbReference type="NCBI Taxonomy" id="1122204"/>
    <lineage>
        <taxon>Bacteria</taxon>
        <taxon>Bacillati</taxon>
        <taxon>Bacillota</taxon>
        <taxon>Bacilli</taxon>
        <taxon>Bacillales</taxon>
        <taxon>Bacillaceae</taxon>
        <taxon>Marinococcus</taxon>
    </lineage>
</organism>
<proteinExistence type="predicted"/>
<feature type="transmembrane region" description="Helical" evidence="5">
    <location>
        <begin position="176"/>
        <end position="209"/>
    </location>
</feature>
<gene>
    <name evidence="7" type="ORF">SAMN05421781_1798</name>
</gene>
<evidence type="ECO:0000256" key="1">
    <source>
        <dbReference type="ARBA" id="ARBA00004141"/>
    </source>
</evidence>
<accession>A0A1H2UMQ9</accession>
<dbReference type="Proteomes" id="UP000199488">
    <property type="component" value="Unassembled WGS sequence"/>
</dbReference>
<evidence type="ECO:0000256" key="3">
    <source>
        <dbReference type="ARBA" id="ARBA00022989"/>
    </source>
</evidence>
<comment type="subcellular location">
    <subcellularLocation>
        <location evidence="1">Membrane</location>
        <topology evidence="1">Multi-pass membrane protein</topology>
    </subcellularLocation>
</comment>
<evidence type="ECO:0000259" key="6">
    <source>
        <dbReference type="Pfam" id="PF04893"/>
    </source>
</evidence>
<evidence type="ECO:0000256" key="4">
    <source>
        <dbReference type="ARBA" id="ARBA00023136"/>
    </source>
</evidence>
<dbReference type="OrthoDB" id="9846778at2"/>
<feature type="transmembrane region" description="Helical" evidence="5">
    <location>
        <begin position="108"/>
        <end position="129"/>
    </location>
</feature>
<dbReference type="InterPro" id="IPR006977">
    <property type="entry name" value="Yip1_dom"/>
</dbReference>
<evidence type="ECO:0000256" key="2">
    <source>
        <dbReference type="ARBA" id="ARBA00022692"/>
    </source>
</evidence>
<evidence type="ECO:0000313" key="7">
    <source>
        <dbReference type="EMBL" id="SDW57395.1"/>
    </source>
</evidence>
<keyword evidence="3 5" id="KW-1133">Transmembrane helix</keyword>
<sequence length="211" mass="22661">MIIMKPRQLSALLTAPRKTYRQLSDHPKLHFTAFWIVILAGMSQAFAQNARETAPLETDSALFTFLAAVGIIAAFLIFQIITFYLNGLILKLVILIFQGGMTAREARTVYGLSLFPQAIIFPLIFLLHIGQLVGSGDIATLLTAIAGVLTAVASIWTIVTQVNLISAAAGFSGGKAFGAFVVFALLLTLLIVIIVLVLAMTAIFVFGVFSS</sequence>
<dbReference type="RefSeq" id="WP_091613967.1">
    <property type="nucleotide sequence ID" value="NZ_FNNC01000003.1"/>
</dbReference>
<protein>
    <submittedName>
        <fullName evidence="7">Yip1 domain-containing protein</fullName>
    </submittedName>
</protein>
<keyword evidence="8" id="KW-1185">Reference proteome</keyword>
<dbReference type="GO" id="GO:0016020">
    <property type="term" value="C:membrane"/>
    <property type="evidence" value="ECO:0007669"/>
    <property type="project" value="UniProtKB-SubCell"/>
</dbReference>
<evidence type="ECO:0000256" key="5">
    <source>
        <dbReference type="SAM" id="Phobius"/>
    </source>
</evidence>
<reference evidence="7 8" key="1">
    <citation type="submission" date="2016-10" db="EMBL/GenBank/DDBJ databases">
        <authorList>
            <person name="de Groot N.N."/>
        </authorList>
    </citation>
    <scope>NUCLEOTIDE SEQUENCE [LARGE SCALE GENOMIC DNA]</scope>
    <source>
        <strain evidence="7 8">DSM 23126</strain>
    </source>
</reference>
<feature type="transmembrane region" description="Helical" evidence="5">
    <location>
        <begin position="63"/>
        <end position="96"/>
    </location>
</feature>
<keyword evidence="2 5" id="KW-0812">Transmembrane</keyword>
<dbReference type="AlphaFoldDB" id="A0A1H2UMQ9"/>
<dbReference type="STRING" id="1122204.SAMN05421781_1798"/>
<name>A0A1H2UMQ9_9BACI</name>
<feature type="transmembrane region" description="Helical" evidence="5">
    <location>
        <begin position="141"/>
        <end position="164"/>
    </location>
</feature>
<dbReference type="Pfam" id="PF04893">
    <property type="entry name" value="Yip1"/>
    <property type="match status" value="1"/>
</dbReference>
<evidence type="ECO:0000313" key="8">
    <source>
        <dbReference type="Proteomes" id="UP000199488"/>
    </source>
</evidence>